<feature type="domain" description="FAS1" evidence="3">
    <location>
        <begin position="99"/>
        <end position="260"/>
    </location>
</feature>
<dbReference type="Pfam" id="PF02469">
    <property type="entry name" value="Fasciclin"/>
    <property type="match status" value="1"/>
</dbReference>
<sequence length="263" mass="29253">MKNWLSYCVWGLCLFVTVESKRLESFRPIVDAETGEKIRMGIQLHEAKRLPFNLDDDVLRGILERASQNAGIRGVGGKDTRLEKRGVQVSSDSMRVDGDLMLDSKLQVLPSISIFSSSVRDLDGLSKQINDGEQRLIIFAPTDESIRSLNIRPVNFGQDVEQLEQSGASEEEIYGAVKENVARFVLSHVVSGNRYEQAEEGNEVLLRSEYFPATAPGGDIFLKKEGSDYYVASARDRNYVKVKNIDTAANGIIMVIDTCLGTQ</sequence>
<dbReference type="OrthoDB" id="5551751at2759"/>
<dbReference type="STRING" id="931890.G8JNA5"/>
<dbReference type="InterPro" id="IPR000782">
    <property type="entry name" value="FAS1_domain"/>
</dbReference>
<feature type="signal peptide" evidence="2">
    <location>
        <begin position="1"/>
        <end position="20"/>
    </location>
</feature>
<gene>
    <name evidence="4" type="ordered locus">Ecym_1334</name>
</gene>
<accession>G8JNA5</accession>
<dbReference type="PANTHER" id="PTHR28156">
    <property type="entry name" value="FAS1 DOMAIN-CONTAINING PROTEIN YDR262W"/>
    <property type="match status" value="1"/>
</dbReference>
<organism evidence="4 5">
    <name type="scientific">Eremothecium cymbalariae (strain CBS 270.75 / DBVPG 7215 / KCTC 17166 / NRRL Y-17582)</name>
    <name type="common">Yeast</name>
    <dbReference type="NCBI Taxonomy" id="931890"/>
    <lineage>
        <taxon>Eukaryota</taxon>
        <taxon>Fungi</taxon>
        <taxon>Dikarya</taxon>
        <taxon>Ascomycota</taxon>
        <taxon>Saccharomycotina</taxon>
        <taxon>Saccharomycetes</taxon>
        <taxon>Saccharomycetales</taxon>
        <taxon>Saccharomycetaceae</taxon>
        <taxon>Eremothecium</taxon>
    </lineage>
</organism>
<dbReference type="InParanoid" id="G8JNA5"/>
<dbReference type="RefSeq" id="XP_003644386.1">
    <property type="nucleotide sequence ID" value="XM_003644338.1"/>
</dbReference>
<dbReference type="KEGG" id="erc:Ecym_1334"/>
<keyword evidence="5" id="KW-1185">Reference proteome</keyword>
<dbReference type="eggNOG" id="ENOG502S5NC">
    <property type="taxonomic scope" value="Eukaryota"/>
</dbReference>
<evidence type="ECO:0000256" key="1">
    <source>
        <dbReference type="ARBA" id="ARBA00022729"/>
    </source>
</evidence>
<dbReference type="SUPFAM" id="SSF82153">
    <property type="entry name" value="FAS1 domain"/>
    <property type="match status" value="1"/>
</dbReference>
<protein>
    <recommendedName>
        <fullName evidence="3">FAS1 domain-containing protein</fullName>
    </recommendedName>
</protein>
<proteinExistence type="predicted"/>
<feature type="chain" id="PRO_5003510510" description="FAS1 domain-containing protein" evidence="2">
    <location>
        <begin position="21"/>
        <end position="263"/>
    </location>
</feature>
<dbReference type="OMA" id="IDSCLEW"/>
<evidence type="ECO:0000313" key="4">
    <source>
        <dbReference type="EMBL" id="AET37569.1"/>
    </source>
</evidence>
<dbReference type="EMBL" id="CP002497">
    <property type="protein sequence ID" value="AET37569.1"/>
    <property type="molecule type" value="Genomic_DNA"/>
</dbReference>
<dbReference type="FunCoup" id="G8JNA5">
    <property type="interactions" value="15"/>
</dbReference>
<dbReference type="PANTHER" id="PTHR28156:SF1">
    <property type="entry name" value="FAS1 DOMAIN-CONTAINING PROTEIN YDR262W"/>
    <property type="match status" value="1"/>
</dbReference>
<dbReference type="Proteomes" id="UP000006790">
    <property type="component" value="Chromosome 1"/>
</dbReference>
<dbReference type="GeneID" id="11472610"/>
<reference evidence="5" key="1">
    <citation type="journal article" date="2012" name="G3 (Bethesda)">
        <title>Pichia sorbitophila, an interspecies yeast hybrid reveals early steps of genome resolution following polyploidization.</title>
        <authorList>
            <person name="Leh Louis V."/>
            <person name="Despons L."/>
            <person name="Friedrich A."/>
            <person name="Martin T."/>
            <person name="Durrens P."/>
            <person name="Casaregola S."/>
            <person name="Neuveglise C."/>
            <person name="Fairhead C."/>
            <person name="Marck C."/>
            <person name="Cruz J.A."/>
            <person name="Straub M.L."/>
            <person name="Kugler V."/>
            <person name="Sacerdot C."/>
            <person name="Uzunov Z."/>
            <person name="Thierry A."/>
            <person name="Weiss S."/>
            <person name="Bleykasten C."/>
            <person name="De Montigny J."/>
            <person name="Jacques N."/>
            <person name="Jung P."/>
            <person name="Lemaire M."/>
            <person name="Mallet S."/>
            <person name="Morel G."/>
            <person name="Richard G.F."/>
            <person name="Sarkar A."/>
            <person name="Savel G."/>
            <person name="Schacherer J."/>
            <person name="Seret M.L."/>
            <person name="Talla E."/>
            <person name="Samson G."/>
            <person name="Jubin C."/>
            <person name="Poulain J."/>
            <person name="Vacherie B."/>
            <person name="Barbe V."/>
            <person name="Pelletier E."/>
            <person name="Sherman D.J."/>
            <person name="Westhof E."/>
            <person name="Weissenbach J."/>
            <person name="Baret P.V."/>
            <person name="Wincker P."/>
            <person name="Gaillardin C."/>
            <person name="Dujon B."/>
            <person name="Souciet J.L."/>
        </authorList>
    </citation>
    <scope>NUCLEOTIDE SEQUENCE [LARGE SCALE GENOMIC DNA]</scope>
    <source>
        <strain evidence="5">CBS 270.75 / DBVPG 7215 / KCTC 17166 / NRRL Y-17582</strain>
    </source>
</reference>
<dbReference type="InterPro" id="IPR036378">
    <property type="entry name" value="FAS1_dom_sf"/>
</dbReference>
<evidence type="ECO:0000259" key="3">
    <source>
        <dbReference type="PROSITE" id="PS50213"/>
    </source>
</evidence>
<name>G8JNA5_ERECY</name>
<keyword evidence="1 2" id="KW-0732">Signal</keyword>
<evidence type="ECO:0000313" key="5">
    <source>
        <dbReference type="Proteomes" id="UP000006790"/>
    </source>
</evidence>
<dbReference type="HOGENOM" id="CLU_076942_0_0_1"/>
<dbReference type="AlphaFoldDB" id="G8JNA5"/>
<evidence type="ECO:0000256" key="2">
    <source>
        <dbReference type="SAM" id="SignalP"/>
    </source>
</evidence>
<dbReference type="InterPro" id="IPR040200">
    <property type="entry name" value="Mug57-like"/>
</dbReference>
<dbReference type="Gene3D" id="2.30.180.10">
    <property type="entry name" value="FAS1 domain"/>
    <property type="match status" value="1"/>
</dbReference>
<dbReference type="PROSITE" id="PS50213">
    <property type="entry name" value="FAS1"/>
    <property type="match status" value="1"/>
</dbReference>